<dbReference type="Proteomes" id="UP000663836">
    <property type="component" value="Unassembled WGS sequence"/>
</dbReference>
<proteinExistence type="predicted"/>
<protein>
    <submittedName>
        <fullName evidence="6">Uncharacterized protein</fullName>
    </submittedName>
</protein>
<dbReference type="Proteomes" id="UP000663854">
    <property type="component" value="Unassembled WGS sequence"/>
</dbReference>
<evidence type="ECO:0000313" key="10">
    <source>
        <dbReference type="Proteomes" id="UP000663870"/>
    </source>
</evidence>
<evidence type="ECO:0000313" key="6">
    <source>
        <dbReference type="EMBL" id="CAF3628276.1"/>
    </source>
</evidence>
<dbReference type="EMBL" id="CAJOBE010003806">
    <property type="protein sequence ID" value="CAF3901533.1"/>
    <property type="molecule type" value="Genomic_DNA"/>
</dbReference>
<evidence type="ECO:0000313" key="5">
    <source>
        <dbReference type="EMBL" id="CAF1442750.1"/>
    </source>
</evidence>
<dbReference type="OrthoDB" id="10033124at2759"/>
<evidence type="ECO:0000313" key="8">
    <source>
        <dbReference type="EMBL" id="CAF3901533.1"/>
    </source>
</evidence>
<comment type="caution">
    <text evidence="6">The sequence shown here is derived from an EMBL/GenBank/DDBJ whole genome shotgun (WGS) entry which is preliminary data.</text>
</comment>
<evidence type="ECO:0000313" key="7">
    <source>
        <dbReference type="EMBL" id="CAF3726663.1"/>
    </source>
</evidence>
<organism evidence="6 9">
    <name type="scientific">Rotaria sordida</name>
    <dbReference type="NCBI Taxonomy" id="392033"/>
    <lineage>
        <taxon>Eukaryota</taxon>
        <taxon>Metazoa</taxon>
        <taxon>Spiralia</taxon>
        <taxon>Gnathifera</taxon>
        <taxon>Rotifera</taxon>
        <taxon>Eurotatoria</taxon>
        <taxon>Bdelloidea</taxon>
        <taxon>Philodinida</taxon>
        <taxon>Philodinidae</taxon>
        <taxon>Rotaria</taxon>
    </lineage>
</organism>
<dbReference type="EMBL" id="CAJNOO010001091">
    <property type="protein sequence ID" value="CAF1094310.1"/>
    <property type="molecule type" value="Genomic_DNA"/>
</dbReference>
<dbReference type="Proteomes" id="UP000663889">
    <property type="component" value="Unassembled WGS sequence"/>
</dbReference>
<gene>
    <name evidence="8" type="ORF">FNK824_LOCUS20601</name>
    <name evidence="6" type="ORF">JBS370_LOCUS5147</name>
    <name evidence="5" type="ORF">JXQ802_LOCUS37101</name>
    <name evidence="7" type="ORF">OTI717_LOCUS14174</name>
    <name evidence="4" type="ORF">PYM288_LOCUS23841</name>
    <name evidence="2" type="ORF">RFH988_LOCUS18974</name>
    <name evidence="3" type="ORF">SEV965_LOCUS18741</name>
    <name evidence="1" type="ORF">ZHD862_LOCUS14874</name>
</gene>
<evidence type="ECO:0000313" key="1">
    <source>
        <dbReference type="EMBL" id="CAF1047455.1"/>
    </source>
</evidence>
<dbReference type="EMBL" id="CAJNOH010001146">
    <property type="protein sequence ID" value="CAF1181751.1"/>
    <property type="molecule type" value="Genomic_DNA"/>
</dbReference>
<accession>A0A818PNC1</accession>
<evidence type="ECO:0000313" key="9">
    <source>
        <dbReference type="Proteomes" id="UP000663836"/>
    </source>
</evidence>
<name>A0A818PNC1_9BILA</name>
<sequence>MMNTIIDKFNTECTDYLNSELNTRLLATSSISIDKTTSEYYLNEYKQCLDEQMNFINYINEQKETLNSLKLCEIAIDRFLERLKAIHEYELKQNEIFEQILHELTKINPSSKEERQRLLEQIDELIAYKTKLTNVDGNDKTTTNKLPTNSSDTFKNIL</sequence>
<dbReference type="AlphaFoldDB" id="A0A818PNC1"/>
<evidence type="ECO:0000313" key="2">
    <source>
        <dbReference type="EMBL" id="CAF1094310.1"/>
    </source>
</evidence>
<evidence type="ECO:0000313" key="3">
    <source>
        <dbReference type="EMBL" id="CAF1156636.1"/>
    </source>
</evidence>
<dbReference type="EMBL" id="CAJOBD010000261">
    <property type="protein sequence ID" value="CAF3628276.1"/>
    <property type="molecule type" value="Genomic_DNA"/>
</dbReference>
<dbReference type="EMBL" id="CAJNOU010001130">
    <property type="protein sequence ID" value="CAF1156636.1"/>
    <property type="molecule type" value="Genomic_DNA"/>
</dbReference>
<dbReference type="EMBL" id="CAJNOL010001959">
    <property type="protein sequence ID" value="CAF1442750.1"/>
    <property type="molecule type" value="Genomic_DNA"/>
</dbReference>
<dbReference type="Proteomes" id="UP000663823">
    <property type="component" value="Unassembled WGS sequence"/>
</dbReference>
<dbReference type="Proteomes" id="UP000663864">
    <property type="component" value="Unassembled WGS sequence"/>
</dbReference>
<dbReference type="Proteomes" id="UP000663874">
    <property type="component" value="Unassembled WGS sequence"/>
</dbReference>
<reference evidence="6" key="1">
    <citation type="submission" date="2021-02" db="EMBL/GenBank/DDBJ databases">
        <authorList>
            <person name="Nowell W R."/>
        </authorList>
    </citation>
    <scope>NUCLEOTIDE SEQUENCE</scope>
</reference>
<keyword evidence="10" id="KW-1185">Reference proteome</keyword>
<dbReference type="Proteomes" id="UP000663882">
    <property type="component" value="Unassembled WGS sequence"/>
</dbReference>
<dbReference type="EMBL" id="CAJNOT010000656">
    <property type="protein sequence ID" value="CAF1047455.1"/>
    <property type="molecule type" value="Genomic_DNA"/>
</dbReference>
<evidence type="ECO:0000313" key="4">
    <source>
        <dbReference type="EMBL" id="CAF1181751.1"/>
    </source>
</evidence>
<dbReference type="Proteomes" id="UP000663870">
    <property type="component" value="Unassembled WGS sequence"/>
</dbReference>
<dbReference type="EMBL" id="CAJOAX010001561">
    <property type="protein sequence ID" value="CAF3726663.1"/>
    <property type="molecule type" value="Genomic_DNA"/>
</dbReference>